<dbReference type="GO" id="GO:0004382">
    <property type="term" value="F:GDP phosphatase activity"/>
    <property type="evidence" value="ECO:0007669"/>
    <property type="project" value="TreeGrafter"/>
</dbReference>
<feature type="binding site" evidence="11">
    <location>
        <position position="342"/>
    </location>
    <ligand>
        <name>Ca(2+)</name>
        <dbReference type="ChEBI" id="CHEBI:29108"/>
    </ligand>
</feature>
<dbReference type="FunFam" id="2.120.10.100:FF:000001">
    <property type="entry name" value="Soluble calcium-activated nucleotidase 1"/>
    <property type="match status" value="1"/>
</dbReference>
<keyword evidence="13" id="KW-1133">Transmembrane helix</keyword>
<comment type="catalytic activity">
    <reaction evidence="9">
        <text>a ribonucleoside 5'-triphosphate + 2 H2O = a ribonucleoside 5'-phosphate + 2 phosphate + 2 H(+)</text>
        <dbReference type="Rhea" id="RHEA:36795"/>
        <dbReference type="ChEBI" id="CHEBI:15377"/>
        <dbReference type="ChEBI" id="CHEBI:15378"/>
        <dbReference type="ChEBI" id="CHEBI:43474"/>
        <dbReference type="ChEBI" id="CHEBI:58043"/>
        <dbReference type="ChEBI" id="CHEBI:61557"/>
        <dbReference type="EC" id="3.6.1.5"/>
    </reaction>
    <physiologicalReaction direction="left-to-right" evidence="9">
        <dbReference type="Rhea" id="RHEA:36796"/>
    </physiologicalReaction>
</comment>
<feature type="binding site" evidence="11">
    <location>
        <position position="166"/>
    </location>
    <ligand>
        <name>Ca(2+)</name>
        <dbReference type="ChEBI" id="CHEBI:29108"/>
    </ligand>
</feature>
<dbReference type="EMBL" id="BMAW01059831">
    <property type="protein sequence ID" value="GFT23045.1"/>
    <property type="molecule type" value="Genomic_DNA"/>
</dbReference>
<dbReference type="InterPro" id="IPR009283">
    <property type="entry name" value="Apyrase"/>
</dbReference>
<evidence type="ECO:0000313" key="15">
    <source>
        <dbReference type="Proteomes" id="UP000887013"/>
    </source>
</evidence>
<feature type="binding site" evidence="11">
    <location>
        <position position="281"/>
    </location>
    <ligand>
        <name>Ca(2+)</name>
        <dbReference type="ChEBI" id="CHEBI:29108"/>
    </ligand>
</feature>
<dbReference type="GO" id="GO:0045134">
    <property type="term" value="F:UDP phosphatase activity"/>
    <property type="evidence" value="ECO:0007669"/>
    <property type="project" value="TreeGrafter"/>
</dbReference>
<dbReference type="GO" id="GO:0005509">
    <property type="term" value="F:calcium ion binding"/>
    <property type="evidence" value="ECO:0007669"/>
    <property type="project" value="InterPro"/>
</dbReference>
<keyword evidence="15" id="KW-1185">Reference proteome</keyword>
<gene>
    <name evidence="14" type="primary">Cant1</name>
    <name evidence="14" type="ORF">NPIL_520761</name>
</gene>
<dbReference type="SUPFAM" id="SSF101887">
    <property type="entry name" value="Apyrase"/>
    <property type="match status" value="1"/>
</dbReference>
<keyword evidence="13" id="KW-0472">Membrane</keyword>
<keyword evidence="13" id="KW-0812">Transmembrane</keyword>
<proteinExistence type="inferred from homology"/>
<feature type="transmembrane region" description="Helical" evidence="13">
    <location>
        <begin position="31"/>
        <end position="50"/>
    </location>
</feature>
<dbReference type="AlphaFoldDB" id="A0A8X6NMF0"/>
<dbReference type="OrthoDB" id="25028at2759"/>
<dbReference type="GO" id="GO:0030166">
    <property type="term" value="P:proteoglycan biosynthetic process"/>
    <property type="evidence" value="ECO:0007669"/>
    <property type="project" value="TreeGrafter"/>
</dbReference>
<feature type="compositionally biased region" description="Basic and acidic residues" evidence="12">
    <location>
        <begin position="414"/>
        <end position="428"/>
    </location>
</feature>
<feature type="binding site" evidence="11">
    <location>
        <position position="212"/>
    </location>
    <ligand>
        <name>Ca(2+)</name>
        <dbReference type="ChEBI" id="CHEBI:29108"/>
    </ligand>
</feature>
<keyword evidence="4 11" id="KW-0479">Metal-binding</keyword>
<evidence type="ECO:0000256" key="8">
    <source>
        <dbReference type="ARBA" id="ARBA00025738"/>
    </source>
</evidence>
<keyword evidence="6 11" id="KW-0106">Calcium</keyword>
<dbReference type="GO" id="GO:0004050">
    <property type="term" value="F:apyrase activity"/>
    <property type="evidence" value="ECO:0007669"/>
    <property type="project" value="UniProtKB-EC"/>
</dbReference>
<evidence type="ECO:0000256" key="13">
    <source>
        <dbReference type="SAM" id="Phobius"/>
    </source>
</evidence>
<feature type="binding site" evidence="11">
    <location>
        <position position="165"/>
    </location>
    <ligand>
        <name>Ca(2+)</name>
        <dbReference type="ChEBI" id="CHEBI:29108"/>
    </ligand>
</feature>
<evidence type="ECO:0000256" key="5">
    <source>
        <dbReference type="ARBA" id="ARBA00022801"/>
    </source>
</evidence>
<evidence type="ECO:0000256" key="2">
    <source>
        <dbReference type="ARBA" id="ARBA00012148"/>
    </source>
</evidence>
<evidence type="ECO:0000256" key="11">
    <source>
        <dbReference type="PIRSR" id="PIRSR609283-1"/>
    </source>
</evidence>
<dbReference type="InterPro" id="IPR036258">
    <property type="entry name" value="Apyrase_sf"/>
</dbReference>
<organism evidence="14 15">
    <name type="scientific">Nephila pilipes</name>
    <name type="common">Giant wood spider</name>
    <name type="synonym">Nephila maculata</name>
    <dbReference type="NCBI Taxonomy" id="299642"/>
    <lineage>
        <taxon>Eukaryota</taxon>
        <taxon>Metazoa</taxon>
        <taxon>Ecdysozoa</taxon>
        <taxon>Arthropoda</taxon>
        <taxon>Chelicerata</taxon>
        <taxon>Arachnida</taxon>
        <taxon>Araneae</taxon>
        <taxon>Araneomorphae</taxon>
        <taxon>Entelegynae</taxon>
        <taxon>Araneoidea</taxon>
        <taxon>Nephilidae</taxon>
        <taxon>Nephila</taxon>
    </lineage>
</organism>
<dbReference type="PANTHER" id="PTHR13023:SF3">
    <property type="entry name" value="SOLUBLE CALCIUM-ACTIVATED NUCLEOTIDASE 1"/>
    <property type="match status" value="1"/>
</dbReference>
<name>A0A8X6NMF0_NEPPI</name>
<feature type="region of interest" description="Disordered" evidence="12">
    <location>
        <begin position="393"/>
        <end position="460"/>
    </location>
</feature>
<evidence type="ECO:0000256" key="7">
    <source>
        <dbReference type="ARBA" id="ARBA00023240"/>
    </source>
</evidence>
<feature type="compositionally biased region" description="Basic and acidic residues" evidence="12">
    <location>
        <begin position="393"/>
        <end position="403"/>
    </location>
</feature>
<evidence type="ECO:0000256" key="10">
    <source>
        <dbReference type="ARBA" id="ARBA00074431"/>
    </source>
</evidence>
<comment type="caution">
    <text evidence="14">The sequence shown here is derived from an EMBL/GenBank/DDBJ whole genome shotgun (WGS) entry which is preliminary data.</text>
</comment>
<feature type="compositionally biased region" description="Polar residues" evidence="12">
    <location>
        <begin position="441"/>
        <end position="460"/>
    </location>
</feature>
<feature type="binding site" evidence="11">
    <location>
        <position position="393"/>
    </location>
    <ligand>
        <name>Ca(2+)</name>
        <dbReference type="ChEBI" id="CHEBI:29108"/>
    </ligand>
</feature>
<keyword evidence="7" id="KW-1199">Hemostasis impairing toxin</keyword>
<keyword evidence="7" id="KW-0800">Toxin</keyword>
<evidence type="ECO:0000256" key="3">
    <source>
        <dbReference type="ARBA" id="ARBA00022442"/>
    </source>
</evidence>
<dbReference type="Gene3D" id="2.120.10.100">
    <property type="entry name" value="Apyrase"/>
    <property type="match status" value="1"/>
</dbReference>
<evidence type="ECO:0000256" key="4">
    <source>
        <dbReference type="ARBA" id="ARBA00022723"/>
    </source>
</evidence>
<evidence type="ECO:0000313" key="14">
    <source>
        <dbReference type="EMBL" id="GFT23045.1"/>
    </source>
</evidence>
<accession>A0A8X6NMF0</accession>
<evidence type="ECO:0000256" key="9">
    <source>
        <dbReference type="ARBA" id="ARBA00047297"/>
    </source>
</evidence>
<evidence type="ECO:0000256" key="6">
    <source>
        <dbReference type="ARBA" id="ARBA00022837"/>
    </source>
</evidence>
<evidence type="ECO:0000256" key="1">
    <source>
        <dbReference type="ARBA" id="ARBA00001913"/>
    </source>
</evidence>
<evidence type="ECO:0000256" key="12">
    <source>
        <dbReference type="SAM" id="MobiDB-lite"/>
    </source>
</evidence>
<sequence length="460" mass="52845">MHQSIQDWRQAVRMPTAYRVGNSTLRIQTQFIVGVAIVGVSFLILLYALLPYTRNQQLVSDLYRHDEHGHQHSTEVKKYPWAYNFTYPLTRPATTPKGLRYRIAVISDLDVDSKDKQKNFTWFSYFKKGYLTIDITKKYVNIEWDPDLIVLRSTLSQGGRGMELSELVVFNGKLLAFDDRTGVIYEITENSAIPWILLTDGNGKTAKGFKCEWATVKNQHLYVGGLGKEWTSSTGKLLNFNPQWIKVITPLGQVEHRDWRQNYVSLRRTAKIEFPGYMIHEASVWSDVHQQWFFLPRRASFITYNDKDDEKKGTNMLLKANEDFTQMSVTNIGPLIPTHGFSSFKFVPDTSDSVIVALKTEENEGHIATFITVFTITGEIWLPEREIGSYKFEESRGKEEERSGIAFQQQSENSEERSDELTGRRSTDNDLELTPSEDPTGENNTQGIMLYTSSLQLQEV</sequence>
<dbReference type="PANTHER" id="PTHR13023">
    <property type="entry name" value="APYRASE"/>
    <property type="match status" value="1"/>
</dbReference>
<protein>
    <recommendedName>
        <fullName evidence="10">Apyrase</fullName>
        <ecNumber evidence="2">3.6.1.5</ecNumber>
    </recommendedName>
</protein>
<dbReference type="EC" id="3.6.1.5" evidence="2"/>
<dbReference type="Pfam" id="PF06079">
    <property type="entry name" value="Apyrase"/>
    <property type="match status" value="1"/>
</dbReference>
<keyword evidence="3" id="KW-1201">Platelet aggregation inhibiting toxin</keyword>
<comment type="cofactor">
    <cofactor evidence="1 11">
        <name>Ca(2+)</name>
        <dbReference type="ChEBI" id="CHEBI:29108"/>
    </cofactor>
</comment>
<reference evidence="14" key="1">
    <citation type="submission" date="2020-08" db="EMBL/GenBank/DDBJ databases">
        <title>Multicomponent nature underlies the extraordinary mechanical properties of spider dragline silk.</title>
        <authorList>
            <person name="Kono N."/>
            <person name="Nakamura H."/>
            <person name="Mori M."/>
            <person name="Yoshida Y."/>
            <person name="Ohtoshi R."/>
            <person name="Malay A.D."/>
            <person name="Moran D.A.P."/>
            <person name="Tomita M."/>
            <person name="Numata K."/>
            <person name="Arakawa K."/>
        </authorList>
    </citation>
    <scope>NUCLEOTIDE SEQUENCE</scope>
</reference>
<comment type="similarity">
    <text evidence="8">Belongs to the apyrase family.</text>
</comment>
<keyword evidence="5" id="KW-0378">Hydrolase</keyword>
<dbReference type="Proteomes" id="UP000887013">
    <property type="component" value="Unassembled WGS sequence"/>
</dbReference>